<accession>A0A0E9RKE5</accession>
<sequence>MWGFYSAGLFQCHHPLTSAPAERRDWSADFMHCVHTKFCRWDRPINVIGQSKL</sequence>
<dbReference type="EMBL" id="GBXM01079774">
    <property type="protein sequence ID" value="JAH28803.1"/>
    <property type="molecule type" value="Transcribed_RNA"/>
</dbReference>
<reference evidence="1" key="2">
    <citation type="journal article" date="2015" name="Fish Shellfish Immunol.">
        <title>Early steps in the European eel (Anguilla anguilla)-Vibrio vulnificus interaction in the gills: Role of the RtxA13 toxin.</title>
        <authorList>
            <person name="Callol A."/>
            <person name="Pajuelo D."/>
            <person name="Ebbesson L."/>
            <person name="Teles M."/>
            <person name="MacKenzie S."/>
            <person name="Amaro C."/>
        </authorList>
    </citation>
    <scope>NUCLEOTIDE SEQUENCE</scope>
</reference>
<organism evidence="1">
    <name type="scientific">Anguilla anguilla</name>
    <name type="common">European freshwater eel</name>
    <name type="synonym">Muraena anguilla</name>
    <dbReference type="NCBI Taxonomy" id="7936"/>
    <lineage>
        <taxon>Eukaryota</taxon>
        <taxon>Metazoa</taxon>
        <taxon>Chordata</taxon>
        <taxon>Craniata</taxon>
        <taxon>Vertebrata</taxon>
        <taxon>Euteleostomi</taxon>
        <taxon>Actinopterygii</taxon>
        <taxon>Neopterygii</taxon>
        <taxon>Teleostei</taxon>
        <taxon>Anguilliformes</taxon>
        <taxon>Anguillidae</taxon>
        <taxon>Anguilla</taxon>
    </lineage>
</organism>
<name>A0A0E9RKE5_ANGAN</name>
<evidence type="ECO:0000313" key="1">
    <source>
        <dbReference type="EMBL" id="JAH28803.1"/>
    </source>
</evidence>
<protein>
    <submittedName>
        <fullName evidence="1">Uncharacterized protein</fullName>
    </submittedName>
</protein>
<dbReference type="AlphaFoldDB" id="A0A0E9RKE5"/>
<proteinExistence type="predicted"/>
<reference evidence="1" key="1">
    <citation type="submission" date="2014-11" db="EMBL/GenBank/DDBJ databases">
        <authorList>
            <person name="Amaro Gonzalez C."/>
        </authorList>
    </citation>
    <scope>NUCLEOTIDE SEQUENCE</scope>
</reference>